<dbReference type="EMBL" id="BAABHK010000008">
    <property type="protein sequence ID" value="GAA4630679.1"/>
    <property type="molecule type" value="Genomic_DNA"/>
</dbReference>
<organism evidence="2 3">
    <name type="scientific">Actinoallomurus vinaceus</name>
    <dbReference type="NCBI Taxonomy" id="1080074"/>
    <lineage>
        <taxon>Bacteria</taxon>
        <taxon>Bacillati</taxon>
        <taxon>Actinomycetota</taxon>
        <taxon>Actinomycetes</taxon>
        <taxon>Streptosporangiales</taxon>
        <taxon>Thermomonosporaceae</taxon>
        <taxon>Actinoallomurus</taxon>
    </lineage>
</organism>
<reference evidence="3" key="1">
    <citation type="journal article" date="2019" name="Int. J. Syst. Evol. Microbiol.">
        <title>The Global Catalogue of Microorganisms (GCM) 10K type strain sequencing project: providing services to taxonomists for standard genome sequencing and annotation.</title>
        <authorList>
            <consortium name="The Broad Institute Genomics Platform"/>
            <consortium name="The Broad Institute Genome Sequencing Center for Infectious Disease"/>
            <person name="Wu L."/>
            <person name="Ma J."/>
        </authorList>
    </citation>
    <scope>NUCLEOTIDE SEQUENCE [LARGE SCALE GENOMIC DNA]</scope>
    <source>
        <strain evidence="3">JCM 17939</strain>
    </source>
</reference>
<keyword evidence="3" id="KW-1185">Reference proteome</keyword>
<evidence type="ECO:0008006" key="4">
    <source>
        <dbReference type="Google" id="ProtNLM"/>
    </source>
</evidence>
<proteinExistence type="predicted"/>
<name>A0ABP8UF53_9ACTN</name>
<dbReference type="Proteomes" id="UP001501442">
    <property type="component" value="Unassembled WGS sequence"/>
</dbReference>
<gene>
    <name evidence="2" type="ORF">GCM10023196_056970</name>
</gene>
<sequence>MLRVRGGWIAALLLIALAFLGGPDLLHEHPPSAKATATSAVERDNRAGEDLDSPVSVSEHLALGRRRMPGLPPSQDNTRPAAVTGHAGADRLGAGPSGSIADGHLTHGSSGCSPESLQVFRC</sequence>
<evidence type="ECO:0000313" key="3">
    <source>
        <dbReference type="Proteomes" id="UP001501442"/>
    </source>
</evidence>
<accession>A0ABP8UF53</accession>
<evidence type="ECO:0000256" key="1">
    <source>
        <dbReference type="SAM" id="MobiDB-lite"/>
    </source>
</evidence>
<dbReference type="RefSeq" id="WP_345434150.1">
    <property type="nucleotide sequence ID" value="NZ_BAABHK010000008.1"/>
</dbReference>
<feature type="region of interest" description="Disordered" evidence="1">
    <location>
        <begin position="28"/>
        <end position="116"/>
    </location>
</feature>
<evidence type="ECO:0000313" key="2">
    <source>
        <dbReference type="EMBL" id="GAA4630679.1"/>
    </source>
</evidence>
<protein>
    <recommendedName>
        <fullName evidence="4">Secreted protein</fullName>
    </recommendedName>
</protein>
<comment type="caution">
    <text evidence="2">The sequence shown here is derived from an EMBL/GenBank/DDBJ whole genome shotgun (WGS) entry which is preliminary data.</text>
</comment>
<feature type="compositionally biased region" description="Polar residues" evidence="1">
    <location>
        <begin position="107"/>
        <end position="116"/>
    </location>
</feature>